<protein>
    <submittedName>
        <fullName evidence="1">Uncharacterized protein</fullName>
    </submittedName>
</protein>
<evidence type="ECO:0000313" key="2">
    <source>
        <dbReference type="Proteomes" id="UP000518605"/>
    </source>
</evidence>
<name>A0A7W5GBI8_9BACL</name>
<dbReference type="Proteomes" id="UP000518605">
    <property type="component" value="Unassembled WGS sequence"/>
</dbReference>
<comment type="caution">
    <text evidence="1">The sequence shown here is derived from an EMBL/GenBank/DDBJ whole genome shotgun (WGS) entry which is preliminary data.</text>
</comment>
<organism evidence="1 2">
    <name type="scientific">Paenibacillus endophyticus</name>
    <dbReference type="NCBI Taxonomy" id="1294268"/>
    <lineage>
        <taxon>Bacteria</taxon>
        <taxon>Bacillati</taxon>
        <taxon>Bacillota</taxon>
        <taxon>Bacilli</taxon>
        <taxon>Bacillales</taxon>
        <taxon>Paenibacillaceae</taxon>
        <taxon>Paenibacillus</taxon>
    </lineage>
</organism>
<gene>
    <name evidence="1" type="ORF">FHS16_003926</name>
</gene>
<accession>A0A7W5GBI8</accession>
<proteinExistence type="predicted"/>
<dbReference type="AlphaFoldDB" id="A0A7W5GBI8"/>
<dbReference type="RefSeq" id="WP_183566211.1">
    <property type="nucleotide sequence ID" value="NZ_CBCSLB010000012.1"/>
</dbReference>
<evidence type="ECO:0000313" key="1">
    <source>
        <dbReference type="EMBL" id="MBB3153851.1"/>
    </source>
</evidence>
<sequence length="97" mass="10950">MQKRIIEDNEALKKESGVQSYVTMGLHYGDGVKDSTGNFFKKKNSEEIQNKYTAADKEILKAYAATVWEDFFTPVNDMPVKPLGVATTTRSRSCKPR</sequence>
<keyword evidence="2" id="KW-1185">Reference proteome</keyword>
<reference evidence="1 2" key="1">
    <citation type="submission" date="2020-08" db="EMBL/GenBank/DDBJ databases">
        <title>Genomic Encyclopedia of Type Strains, Phase III (KMG-III): the genomes of soil and plant-associated and newly described type strains.</title>
        <authorList>
            <person name="Whitman W."/>
        </authorList>
    </citation>
    <scope>NUCLEOTIDE SEQUENCE [LARGE SCALE GENOMIC DNA]</scope>
    <source>
        <strain evidence="1 2">CECT 8234</strain>
    </source>
</reference>
<dbReference type="EMBL" id="JACHXW010000012">
    <property type="protein sequence ID" value="MBB3153851.1"/>
    <property type="molecule type" value="Genomic_DNA"/>
</dbReference>